<dbReference type="EMBL" id="BAAAND010000004">
    <property type="protein sequence ID" value="GAA1578193.1"/>
    <property type="molecule type" value="Genomic_DNA"/>
</dbReference>
<evidence type="ECO:0000256" key="2">
    <source>
        <dbReference type="ARBA" id="ARBA00022840"/>
    </source>
</evidence>
<dbReference type="RefSeq" id="WP_344189903.1">
    <property type="nucleotide sequence ID" value="NZ_BAAAND010000004.1"/>
</dbReference>
<evidence type="ECO:0000313" key="4">
    <source>
        <dbReference type="EMBL" id="GAA1578193.1"/>
    </source>
</evidence>
<dbReference type="InterPro" id="IPR027417">
    <property type="entry name" value="P-loop_NTPase"/>
</dbReference>
<dbReference type="Proteomes" id="UP001500190">
    <property type="component" value="Unassembled WGS sequence"/>
</dbReference>
<organism evidence="4 5">
    <name type="scientific">Kribbella karoonensis</name>
    <dbReference type="NCBI Taxonomy" id="324851"/>
    <lineage>
        <taxon>Bacteria</taxon>
        <taxon>Bacillati</taxon>
        <taxon>Actinomycetota</taxon>
        <taxon>Actinomycetes</taxon>
        <taxon>Propionibacteriales</taxon>
        <taxon>Kribbellaceae</taxon>
        <taxon>Kribbella</taxon>
    </lineage>
</organism>
<name>A0ABN2DM77_9ACTN</name>
<evidence type="ECO:0000313" key="5">
    <source>
        <dbReference type="Proteomes" id="UP001500190"/>
    </source>
</evidence>
<evidence type="ECO:0000259" key="3">
    <source>
        <dbReference type="Pfam" id="PF13191"/>
    </source>
</evidence>
<dbReference type="PANTHER" id="PTHR16305:SF28">
    <property type="entry name" value="GUANYLATE CYCLASE DOMAIN-CONTAINING PROTEIN"/>
    <property type="match status" value="1"/>
</dbReference>
<feature type="domain" description="Orc1-like AAA ATPase" evidence="3">
    <location>
        <begin position="4"/>
        <end position="143"/>
    </location>
</feature>
<protein>
    <submittedName>
        <fullName evidence="4">AAA family ATPase</fullName>
    </submittedName>
</protein>
<proteinExistence type="predicted"/>
<accession>A0ABN2DM77</accession>
<dbReference type="Gene3D" id="3.40.50.300">
    <property type="entry name" value="P-loop containing nucleotide triphosphate hydrolases"/>
    <property type="match status" value="1"/>
</dbReference>
<dbReference type="SUPFAM" id="SSF52540">
    <property type="entry name" value="P-loop containing nucleoside triphosphate hydrolases"/>
    <property type="match status" value="1"/>
</dbReference>
<reference evidence="4 5" key="1">
    <citation type="journal article" date="2019" name="Int. J. Syst. Evol. Microbiol.">
        <title>The Global Catalogue of Microorganisms (GCM) 10K type strain sequencing project: providing services to taxonomists for standard genome sequencing and annotation.</title>
        <authorList>
            <consortium name="The Broad Institute Genomics Platform"/>
            <consortium name="The Broad Institute Genome Sequencing Center for Infectious Disease"/>
            <person name="Wu L."/>
            <person name="Ma J."/>
        </authorList>
    </citation>
    <scope>NUCLEOTIDE SEQUENCE [LARGE SCALE GENOMIC DNA]</scope>
    <source>
        <strain evidence="4 5">JCM 14304</strain>
    </source>
</reference>
<sequence length="982" mass="104529">MPERVVGRTRELSTLTGLLDEVERGRGQGALLIGDAGIGKSTVAAALADVARDRGYAVAWGRCPETETLPYWPWRQAFRALGLSVEPADATLARTSMYAAVADRLGAVTAGQPAVIILEDVHLADGSTLALLRFVVGLLPELRCLLLVTSRDNAVDVPEQVAEALRALPPSFVRLPLTGLDRDATGELVAQVVGSADAAYADAVHARTGGNPFFVQELARWQAARGTTSTETPIGVRQVLDRRLARLDQHTYDVLAAAAVLGEDVGLDLLAAVVDTGRADLLAVLAAAVAARLAEVDGSRVRFAHSLVREVVYAGLGVHQRSALHLRAADSLADQNDAGQVAAHCRAAGAVERSREFALVAARAAQRQSGYEQAVRFYRWADLDDPVVRLELGAAQVLAGELAAGRDTLRAVARTTEDPELVARAVLAMGGGVGGFEVDLGDEEQTALLERVVPLLPDGASKAAAVARLALARIPTDRRDGPRQLADEAVRLARAAGDARAEVAALAVWCDVFSGPDHVAERIAAAERMLAIATGDLALVLLARRLLVVALLEQGRFAEADVQIAAFARAVLPLRLPLYSWLVPIWYGMRALMSGRLELAASCIAQATQLADDADSPNARLMVFALRAAHADLTGVVEELRAYVETVMGPFVGNPLVDGPSAYYFARAGSTEVARSIVRRRARDGLDAIPRDAEWLESLAFLGEAARVLGEPEAARLVYDALTPYAELWVIDGIGGACLGSVSLFLGRLAAHLGRPEARRLLENALEVHRTAGAETLAAETEKALAELGVPTVRAVGDAGELRCLGASWEATWRGVTAHVPDSKGIRDLAELLVRPRTPVSVLDLSGPGRVQGADLGPVLDQQARTAYRRRLLELEEELTEVTDPARAERLRDEREFLAHELASALGLGGRARSAGDPVERSRKAVSMRIGVAVKAIERVHPALGRHLRASIRTGRQCVYEPADDVTWHCQSAAGASGVTAT</sequence>
<evidence type="ECO:0000256" key="1">
    <source>
        <dbReference type="ARBA" id="ARBA00022741"/>
    </source>
</evidence>
<keyword evidence="5" id="KW-1185">Reference proteome</keyword>
<dbReference type="InterPro" id="IPR041664">
    <property type="entry name" value="AAA_16"/>
</dbReference>
<dbReference type="Pfam" id="PF13191">
    <property type="entry name" value="AAA_16"/>
    <property type="match status" value="1"/>
</dbReference>
<dbReference type="PANTHER" id="PTHR16305">
    <property type="entry name" value="TESTICULAR SOLUBLE ADENYLYL CYCLASE"/>
    <property type="match status" value="1"/>
</dbReference>
<keyword evidence="1" id="KW-0547">Nucleotide-binding</keyword>
<gene>
    <name evidence="4" type="ORF">GCM10009742_22640</name>
</gene>
<keyword evidence="2" id="KW-0067">ATP-binding</keyword>
<comment type="caution">
    <text evidence="4">The sequence shown here is derived from an EMBL/GenBank/DDBJ whole genome shotgun (WGS) entry which is preliminary data.</text>
</comment>